<proteinExistence type="predicted"/>
<feature type="region of interest" description="Disordered" evidence="1">
    <location>
        <begin position="1"/>
        <end position="68"/>
    </location>
</feature>
<feature type="compositionally biased region" description="Basic residues" evidence="1">
    <location>
        <begin position="1"/>
        <end position="10"/>
    </location>
</feature>
<reference evidence="2" key="1">
    <citation type="submission" date="2020-02" db="EMBL/GenBank/DDBJ databases">
        <authorList>
            <person name="Meier V. D."/>
        </authorList>
    </citation>
    <scope>NUCLEOTIDE SEQUENCE</scope>
    <source>
        <strain evidence="2">AVDCRST_MAG41</strain>
    </source>
</reference>
<evidence type="ECO:0000313" key="2">
    <source>
        <dbReference type="EMBL" id="CAA9239313.1"/>
    </source>
</evidence>
<dbReference type="AlphaFoldDB" id="A0A6J4I247"/>
<protein>
    <submittedName>
        <fullName evidence="2">Uncharacterized protein</fullName>
    </submittedName>
</protein>
<feature type="non-terminal residue" evidence="2">
    <location>
        <position position="68"/>
    </location>
</feature>
<feature type="compositionally biased region" description="Basic and acidic residues" evidence="1">
    <location>
        <begin position="14"/>
        <end position="24"/>
    </location>
</feature>
<name>A0A6J4I247_9ACTN</name>
<sequence length="68" mass="6982">GCSARRHPAPRPRPAGDRRDRGADAEPPGPARRGPRQGPDAEGPRPGGDPAHPAAGEGPQLRGPQGRV</sequence>
<accession>A0A6J4I247</accession>
<evidence type="ECO:0000256" key="1">
    <source>
        <dbReference type="SAM" id="MobiDB-lite"/>
    </source>
</evidence>
<dbReference type="EMBL" id="CADCTP010000128">
    <property type="protein sequence ID" value="CAA9239313.1"/>
    <property type="molecule type" value="Genomic_DNA"/>
</dbReference>
<gene>
    <name evidence="2" type="ORF">AVDCRST_MAG41-1459</name>
</gene>
<feature type="non-terminal residue" evidence="2">
    <location>
        <position position="1"/>
    </location>
</feature>
<organism evidence="2">
    <name type="scientific">uncultured Mycobacteriales bacterium</name>
    <dbReference type="NCBI Taxonomy" id="581187"/>
    <lineage>
        <taxon>Bacteria</taxon>
        <taxon>Bacillati</taxon>
        <taxon>Actinomycetota</taxon>
        <taxon>Actinomycetes</taxon>
        <taxon>Mycobacteriales</taxon>
        <taxon>environmental samples</taxon>
    </lineage>
</organism>